<evidence type="ECO:0000256" key="6">
    <source>
        <dbReference type="SAM" id="MobiDB-lite"/>
    </source>
</evidence>
<feature type="region of interest" description="Disordered" evidence="6">
    <location>
        <begin position="101"/>
        <end position="205"/>
    </location>
</feature>
<evidence type="ECO:0000256" key="5">
    <source>
        <dbReference type="RuleBase" id="RU003616"/>
    </source>
</evidence>
<dbReference type="SUPFAM" id="SSF49764">
    <property type="entry name" value="HSP20-like chaperones"/>
    <property type="match status" value="2"/>
</dbReference>
<evidence type="ECO:0000256" key="4">
    <source>
        <dbReference type="PROSITE-ProRule" id="PRU00285"/>
    </source>
</evidence>
<dbReference type="GO" id="GO:0034605">
    <property type="term" value="P:cellular response to heat"/>
    <property type="evidence" value="ECO:0007669"/>
    <property type="project" value="TreeGrafter"/>
</dbReference>
<evidence type="ECO:0000256" key="7">
    <source>
        <dbReference type="SAM" id="Phobius"/>
    </source>
</evidence>
<feature type="region of interest" description="Disordered" evidence="6">
    <location>
        <begin position="307"/>
        <end position="440"/>
    </location>
</feature>
<dbReference type="GO" id="GO:0005886">
    <property type="term" value="C:plasma membrane"/>
    <property type="evidence" value="ECO:0007669"/>
    <property type="project" value="UniProtKB-SubCell"/>
</dbReference>
<feature type="compositionally biased region" description="Pro residues" evidence="6">
    <location>
        <begin position="135"/>
        <end position="146"/>
    </location>
</feature>
<keyword evidence="7" id="KW-0812">Transmembrane</keyword>
<dbReference type="GO" id="GO:0006952">
    <property type="term" value="P:defense response"/>
    <property type="evidence" value="ECO:0007669"/>
    <property type="project" value="UniProtKB-KW"/>
</dbReference>
<dbReference type="Gene3D" id="2.60.40.790">
    <property type="match status" value="2"/>
</dbReference>
<dbReference type="EMBL" id="LR862135">
    <property type="protein sequence ID" value="CAD1841632.1"/>
    <property type="molecule type" value="Genomic_DNA"/>
</dbReference>
<evidence type="ECO:0000259" key="8">
    <source>
        <dbReference type="PROSITE" id="PS01031"/>
    </source>
</evidence>
<feature type="compositionally biased region" description="Pro residues" evidence="6">
    <location>
        <begin position="106"/>
        <end position="117"/>
    </location>
</feature>
<evidence type="ECO:0000256" key="1">
    <source>
        <dbReference type="ARBA" id="ARBA00004162"/>
    </source>
</evidence>
<feature type="domain" description="SHSP" evidence="8">
    <location>
        <begin position="215"/>
        <end position="320"/>
    </location>
</feature>
<keyword evidence="7" id="KW-0472">Membrane</keyword>
<organism evidence="9">
    <name type="scientific">Ananas comosus var. bracteatus</name>
    <name type="common">red pineapple</name>
    <dbReference type="NCBI Taxonomy" id="296719"/>
    <lineage>
        <taxon>Eukaryota</taxon>
        <taxon>Viridiplantae</taxon>
        <taxon>Streptophyta</taxon>
        <taxon>Embryophyta</taxon>
        <taxon>Tracheophyta</taxon>
        <taxon>Spermatophyta</taxon>
        <taxon>Magnoliopsida</taxon>
        <taxon>Liliopsida</taxon>
        <taxon>Poales</taxon>
        <taxon>Bromeliaceae</taxon>
        <taxon>Bromelioideae</taxon>
        <taxon>Ananas</taxon>
    </lineage>
</organism>
<feature type="compositionally biased region" description="Basic and acidic residues" evidence="6">
    <location>
        <begin position="323"/>
        <end position="348"/>
    </location>
</feature>
<dbReference type="PROSITE" id="PS01031">
    <property type="entry name" value="SHSP"/>
    <property type="match status" value="2"/>
</dbReference>
<dbReference type="AlphaFoldDB" id="A0A6V7QER1"/>
<dbReference type="CDD" id="cd06464">
    <property type="entry name" value="ACD_sHsps-like"/>
    <property type="match status" value="1"/>
</dbReference>
<sequence>MDITKRLYVDFEPSSEIVQGKEEDTVLIHLPGFSNEQLRVEADAHGNLRARGERPLDSSRWSRFTTDFRLPPDCDVNNIRAEFENDTLYVILPKRIPPAAQKPSAPLLPLPPPPQSSPPLQQQQPPPLERKKPAAPLPPPTPPPQQQQPQIERKKSAAPPPPPPPQQQPQLERKKSAAPPRTAEPPREKQEKEEEKGGEGGVTKGLERPRRRTLLLNVAVAVAVLVGMGIYVIFKALRKPGFKEEQLRVLANTRRKLKISGERHLDGNRWARFVKEFRIPKSCHIKSIKATFNKEDQVLNVILPKSTHQVKSQDQPTQVSEPPTDHKTSEKTDSSDSQARKATDEKNLEGSSDGAVQRAEESIKGEQETVPMKNERDSGKRDEEFTKENDKPAVNERDSSKRAEEITKENEKPTENERDSRKRDEELTKEIETSQEANASKKPRKWYAGLVRWFNKIKAFMLYVVVPILIIVGVGTYLM</sequence>
<gene>
    <name evidence="9" type="ORF">CB5_LOCUS24843</name>
</gene>
<feature type="domain" description="SHSP" evidence="8">
    <location>
        <begin position="6"/>
        <end position="111"/>
    </location>
</feature>
<evidence type="ECO:0000256" key="2">
    <source>
        <dbReference type="ARBA" id="ARBA00022475"/>
    </source>
</evidence>
<feature type="transmembrane region" description="Helical" evidence="7">
    <location>
        <begin position="460"/>
        <end position="478"/>
    </location>
</feature>
<keyword evidence="3" id="KW-0611">Plant defense</keyword>
<feature type="transmembrane region" description="Helical" evidence="7">
    <location>
        <begin position="214"/>
        <end position="234"/>
    </location>
</feature>
<dbReference type="Pfam" id="PF00011">
    <property type="entry name" value="HSP20"/>
    <property type="match status" value="2"/>
</dbReference>
<accession>A0A6V7QER1</accession>
<evidence type="ECO:0000313" key="9">
    <source>
        <dbReference type="EMBL" id="CAD1841632.1"/>
    </source>
</evidence>
<dbReference type="PANTHER" id="PTHR43670:SF132">
    <property type="entry name" value="OS03G0157600 PROTEIN"/>
    <property type="match status" value="1"/>
</dbReference>
<dbReference type="SUPFAM" id="SSF81995">
    <property type="entry name" value="beta-sandwich domain of Sec23/24"/>
    <property type="match status" value="1"/>
</dbReference>
<reference evidence="9" key="1">
    <citation type="submission" date="2020-07" db="EMBL/GenBank/DDBJ databases">
        <authorList>
            <person name="Lin J."/>
        </authorList>
    </citation>
    <scope>NUCLEOTIDE SEQUENCE</scope>
</reference>
<feature type="compositionally biased region" description="Polar residues" evidence="6">
    <location>
        <begin position="307"/>
        <end position="321"/>
    </location>
</feature>
<keyword evidence="7" id="KW-1133">Transmembrane helix</keyword>
<dbReference type="PANTHER" id="PTHR43670">
    <property type="entry name" value="HEAT SHOCK PROTEIN 26"/>
    <property type="match status" value="1"/>
</dbReference>
<name>A0A6V7QER1_ANACO</name>
<feature type="compositionally biased region" description="Basic and acidic residues" evidence="6">
    <location>
        <begin position="184"/>
        <end position="198"/>
    </location>
</feature>
<dbReference type="InterPro" id="IPR008978">
    <property type="entry name" value="HSP20-like_chaperone"/>
</dbReference>
<feature type="compositionally biased region" description="Basic and acidic residues" evidence="6">
    <location>
        <begin position="358"/>
        <end position="432"/>
    </location>
</feature>
<dbReference type="InterPro" id="IPR002068">
    <property type="entry name" value="A-crystallin/Hsp20_dom"/>
</dbReference>
<proteinExistence type="inferred from homology"/>
<keyword evidence="2" id="KW-1003">Cell membrane</keyword>
<comment type="similarity">
    <text evidence="4 5">Belongs to the small heat shock protein (HSP20) family.</text>
</comment>
<protein>
    <recommendedName>
        <fullName evidence="8">SHSP domain-containing protein</fullName>
    </recommendedName>
</protein>
<feature type="compositionally biased region" description="Pro residues" evidence="6">
    <location>
        <begin position="158"/>
        <end position="167"/>
    </location>
</feature>
<comment type="subcellular location">
    <subcellularLocation>
        <location evidence="1">Cell membrane</location>
        <topology evidence="1">Single-pass membrane protein</topology>
    </subcellularLocation>
</comment>
<evidence type="ECO:0000256" key="3">
    <source>
        <dbReference type="ARBA" id="ARBA00022821"/>
    </source>
</evidence>